<organism evidence="1 2">
    <name type="scientific">Pleurodeles waltl</name>
    <name type="common">Iberian ribbed newt</name>
    <dbReference type="NCBI Taxonomy" id="8319"/>
    <lineage>
        <taxon>Eukaryota</taxon>
        <taxon>Metazoa</taxon>
        <taxon>Chordata</taxon>
        <taxon>Craniata</taxon>
        <taxon>Vertebrata</taxon>
        <taxon>Euteleostomi</taxon>
        <taxon>Amphibia</taxon>
        <taxon>Batrachia</taxon>
        <taxon>Caudata</taxon>
        <taxon>Salamandroidea</taxon>
        <taxon>Salamandridae</taxon>
        <taxon>Pleurodelinae</taxon>
        <taxon>Pleurodeles</taxon>
    </lineage>
</organism>
<gene>
    <name evidence="1" type="ORF">NDU88_011607</name>
</gene>
<sequence>MGTAGSVGPHWLPSLCHEHSWPGVALALKAVHGHSWQPGVALTLIALHGHRLQSGVALALMALHGHSWQTGVALALKALQGYSWQCGGALAPEALAGAQLDWGDTGSQSAAWAQLAAWGGNGSHGTGMSIAGSLGWHWLSKRCMGTAGSLGWQWLSWHWHEHSWQPGVALAFKALHGHRGSLGWLLGTHPGPEPSQMTLLPRQLAGLGRKRLCTHRRQGKSPTSARGAPWVGLGGSGHVISSKAVSIGQSLLMERISQQLLHMLGM</sequence>
<dbReference type="EMBL" id="JANPWB010000011">
    <property type="protein sequence ID" value="KAJ1133311.1"/>
    <property type="molecule type" value="Genomic_DNA"/>
</dbReference>
<evidence type="ECO:0000313" key="1">
    <source>
        <dbReference type="EMBL" id="KAJ1133311.1"/>
    </source>
</evidence>
<keyword evidence="2" id="KW-1185">Reference proteome</keyword>
<evidence type="ECO:0000313" key="2">
    <source>
        <dbReference type="Proteomes" id="UP001066276"/>
    </source>
</evidence>
<accession>A0AAV7PY92</accession>
<comment type="caution">
    <text evidence="1">The sequence shown here is derived from an EMBL/GenBank/DDBJ whole genome shotgun (WGS) entry which is preliminary data.</text>
</comment>
<reference evidence="1" key="1">
    <citation type="journal article" date="2022" name="bioRxiv">
        <title>Sequencing and chromosome-scale assembly of the giantPleurodeles waltlgenome.</title>
        <authorList>
            <person name="Brown T."/>
            <person name="Elewa A."/>
            <person name="Iarovenko S."/>
            <person name="Subramanian E."/>
            <person name="Araus A.J."/>
            <person name="Petzold A."/>
            <person name="Susuki M."/>
            <person name="Suzuki K.-i.T."/>
            <person name="Hayashi T."/>
            <person name="Toyoda A."/>
            <person name="Oliveira C."/>
            <person name="Osipova E."/>
            <person name="Leigh N.D."/>
            <person name="Simon A."/>
            <person name="Yun M.H."/>
        </authorList>
    </citation>
    <scope>NUCLEOTIDE SEQUENCE</scope>
    <source>
        <strain evidence="1">20211129_DDA</strain>
        <tissue evidence="1">Liver</tissue>
    </source>
</reference>
<protein>
    <submittedName>
        <fullName evidence="1">Uncharacterized protein</fullName>
    </submittedName>
</protein>
<dbReference type="Proteomes" id="UP001066276">
    <property type="component" value="Chromosome 7"/>
</dbReference>
<proteinExistence type="predicted"/>
<dbReference type="AlphaFoldDB" id="A0AAV7PY92"/>
<name>A0AAV7PY92_PLEWA</name>